<reference evidence="1" key="1">
    <citation type="submission" date="2021-01" db="EMBL/GenBank/DDBJ databases">
        <authorList>
            <consortium name="Genoscope - CEA"/>
            <person name="William W."/>
        </authorList>
    </citation>
    <scope>NUCLEOTIDE SEQUENCE</scope>
</reference>
<evidence type="ECO:0000313" key="2">
    <source>
        <dbReference type="Proteomes" id="UP000688137"/>
    </source>
</evidence>
<name>A0A8S1MRT5_PARPR</name>
<evidence type="ECO:0000313" key="1">
    <source>
        <dbReference type="EMBL" id="CAD8082052.1"/>
    </source>
</evidence>
<gene>
    <name evidence="1" type="ORF">PPRIM_AZ9-3.1.T0670053</name>
</gene>
<protein>
    <submittedName>
        <fullName evidence="1">Uncharacterized protein</fullName>
    </submittedName>
</protein>
<dbReference type="EMBL" id="CAJJDM010000070">
    <property type="protein sequence ID" value="CAD8082052.1"/>
    <property type="molecule type" value="Genomic_DNA"/>
</dbReference>
<keyword evidence="2" id="KW-1185">Reference proteome</keyword>
<dbReference type="AlphaFoldDB" id="A0A8S1MRT5"/>
<comment type="caution">
    <text evidence="1">The sequence shown here is derived from an EMBL/GenBank/DDBJ whole genome shotgun (WGS) entry which is preliminary data.</text>
</comment>
<dbReference type="Proteomes" id="UP000688137">
    <property type="component" value="Unassembled WGS sequence"/>
</dbReference>
<accession>A0A8S1MRT5</accession>
<proteinExistence type="predicted"/>
<organism evidence="1 2">
    <name type="scientific">Paramecium primaurelia</name>
    <dbReference type="NCBI Taxonomy" id="5886"/>
    <lineage>
        <taxon>Eukaryota</taxon>
        <taxon>Sar</taxon>
        <taxon>Alveolata</taxon>
        <taxon>Ciliophora</taxon>
        <taxon>Intramacronucleata</taxon>
        <taxon>Oligohymenophorea</taxon>
        <taxon>Peniculida</taxon>
        <taxon>Parameciidae</taxon>
        <taxon>Paramecium</taxon>
    </lineage>
</organism>
<sequence>MDKQKVKQMADDSDNIQEIQLENRHRLEKQEILILKKLKLPKPPLLISTSLPKLLFFKKN</sequence>